<evidence type="ECO:0000313" key="1">
    <source>
        <dbReference type="EMBL" id="AKG62156.1"/>
    </source>
</evidence>
<dbReference type="AlphaFoldDB" id="A0A0F7GWY1"/>
<organism evidence="1">
    <name type="scientific">Sphenodon punctatus</name>
    <name type="common">Tuatara</name>
    <name type="synonym">Hatteria punctata</name>
    <dbReference type="NCBI Taxonomy" id="8508"/>
    <lineage>
        <taxon>Eukaryota</taxon>
        <taxon>Metazoa</taxon>
        <taxon>Chordata</taxon>
        <taxon>Craniata</taxon>
        <taxon>Vertebrata</taxon>
        <taxon>Euteleostomi</taxon>
        <taxon>Lepidosauria</taxon>
        <taxon>Sphenodontia</taxon>
        <taxon>Sphenodontidae</taxon>
        <taxon>Sphenodon</taxon>
    </lineage>
</organism>
<reference evidence="1" key="1">
    <citation type="journal article" date="2015" name="G3 (Bethesda)">
        <title>Major Histocompatibility Complex Genes Map to Two Chromosomes in an Evolutionarily Ancient Reptile, the Tuatara Sphenodon punctatus.</title>
        <authorList>
            <person name="Miller H.C."/>
            <person name="O'Meally D."/>
            <person name="Ezaz T."/>
            <person name="Amemiya C."/>
            <person name="Marshall-Graves J.A."/>
            <person name="Edwards S."/>
        </authorList>
    </citation>
    <scope>NUCLEOTIDE SEQUENCE</scope>
</reference>
<proteinExistence type="predicted"/>
<dbReference type="EMBL" id="KR336525">
    <property type="protein sequence ID" value="AKG62156.1"/>
    <property type="molecule type" value="Genomic_DNA"/>
</dbReference>
<feature type="non-terminal residue" evidence="1">
    <location>
        <position position="1"/>
    </location>
</feature>
<sequence length="110" mass="11593">PKESPLMSLVSLQNVNGSWALNAALAALLGLTEAEARGKMPAQVSLGTWATVLAVLWLHARAAGQRDEWELLEAKAQGWLRANAEPQLAECVDAANSLLGCSVSPSLFGL</sequence>
<name>A0A0F7GWY1_SPHPU</name>
<accession>A0A0F7GWY1</accession>
<dbReference type="PANTHER" id="PTHR45737:SF6">
    <property type="entry name" value="VON WILLEBRAND FACTOR A DOMAIN-CONTAINING PROTEIN 5A"/>
    <property type="match status" value="1"/>
</dbReference>
<protein>
    <submittedName>
        <fullName evidence="1">von Willebrand factor A domain-containing protein</fullName>
    </submittedName>
</protein>
<dbReference type="PANTHER" id="PTHR45737">
    <property type="entry name" value="VON WILLEBRAND FACTOR A DOMAIN-CONTAINING PROTEIN 5A"/>
    <property type="match status" value="1"/>
</dbReference>